<name>A0AAV9ABF4_ACOGR</name>
<dbReference type="GO" id="GO:0003723">
    <property type="term" value="F:RNA binding"/>
    <property type="evidence" value="ECO:0007669"/>
    <property type="project" value="InterPro"/>
</dbReference>
<proteinExistence type="predicted"/>
<evidence type="ECO:0000256" key="1">
    <source>
        <dbReference type="SAM" id="MobiDB-lite"/>
    </source>
</evidence>
<organism evidence="3 4">
    <name type="scientific">Acorus gramineus</name>
    <name type="common">Dwarf sweet flag</name>
    <dbReference type="NCBI Taxonomy" id="55184"/>
    <lineage>
        <taxon>Eukaryota</taxon>
        <taxon>Viridiplantae</taxon>
        <taxon>Streptophyta</taxon>
        <taxon>Embryophyta</taxon>
        <taxon>Tracheophyta</taxon>
        <taxon>Spermatophyta</taxon>
        <taxon>Magnoliopsida</taxon>
        <taxon>Liliopsida</taxon>
        <taxon>Acoraceae</taxon>
        <taxon>Acorus</taxon>
    </lineage>
</organism>
<reference evidence="3" key="1">
    <citation type="journal article" date="2023" name="Nat. Commun.">
        <title>Diploid and tetraploid genomes of Acorus and the evolution of monocots.</title>
        <authorList>
            <person name="Ma L."/>
            <person name="Liu K.W."/>
            <person name="Li Z."/>
            <person name="Hsiao Y.Y."/>
            <person name="Qi Y."/>
            <person name="Fu T."/>
            <person name="Tang G.D."/>
            <person name="Zhang D."/>
            <person name="Sun W.H."/>
            <person name="Liu D.K."/>
            <person name="Li Y."/>
            <person name="Chen G.Z."/>
            <person name="Liu X.D."/>
            <person name="Liao X.Y."/>
            <person name="Jiang Y.T."/>
            <person name="Yu X."/>
            <person name="Hao Y."/>
            <person name="Huang J."/>
            <person name="Zhao X.W."/>
            <person name="Ke S."/>
            <person name="Chen Y.Y."/>
            <person name="Wu W.L."/>
            <person name="Hsu J.L."/>
            <person name="Lin Y.F."/>
            <person name="Huang M.D."/>
            <person name="Li C.Y."/>
            <person name="Huang L."/>
            <person name="Wang Z.W."/>
            <person name="Zhao X."/>
            <person name="Zhong W.Y."/>
            <person name="Peng D.H."/>
            <person name="Ahmad S."/>
            <person name="Lan S."/>
            <person name="Zhang J.S."/>
            <person name="Tsai W.C."/>
            <person name="Van de Peer Y."/>
            <person name="Liu Z.J."/>
        </authorList>
    </citation>
    <scope>NUCLEOTIDE SEQUENCE</scope>
    <source>
        <strain evidence="3">SCP</strain>
    </source>
</reference>
<dbReference type="PROSITE" id="PS51499">
    <property type="entry name" value="APO"/>
    <property type="match status" value="2"/>
</dbReference>
<feature type="domain" description="APO" evidence="2">
    <location>
        <begin position="281"/>
        <end position="366"/>
    </location>
</feature>
<protein>
    <recommendedName>
        <fullName evidence="2">APO domain-containing protein</fullName>
    </recommendedName>
</protein>
<gene>
    <name evidence="3" type="ORF">QJS04_geneDACA008730</name>
</gene>
<reference evidence="3" key="2">
    <citation type="submission" date="2023-06" db="EMBL/GenBank/DDBJ databases">
        <authorList>
            <person name="Ma L."/>
            <person name="Liu K.-W."/>
            <person name="Li Z."/>
            <person name="Hsiao Y.-Y."/>
            <person name="Qi Y."/>
            <person name="Fu T."/>
            <person name="Tang G."/>
            <person name="Zhang D."/>
            <person name="Sun W.-H."/>
            <person name="Liu D.-K."/>
            <person name="Li Y."/>
            <person name="Chen G.-Z."/>
            <person name="Liu X.-D."/>
            <person name="Liao X.-Y."/>
            <person name="Jiang Y.-T."/>
            <person name="Yu X."/>
            <person name="Hao Y."/>
            <person name="Huang J."/>
            <person name="Zhao X.-W."/>
            <person name="Ke S."/>
            <person name="Chen Y.-Y."/>
            <person name="Wu W.-L."/>
            <person name="Hsu J.-L."/>
            <person name="Lin Y.-F."/>
            <person name="Huang M.-D."/>
            <person name="Li C.-Y."/>
            <person name="Huang L."/>
            <person name="Wang Z.-W."/>
            <person name="Zhao X."/>
            <person name="Zhong W.-Y."/>
            <person name="Peng D.-H."/>
            <person name="Ahmad S."/>
            <person name="Lan S."/>
            <person name="Zhang J.-S."/>
            <person name="Tsai W.-C."/>
            <person name="Van De Peer Y."/>
            <person name="Liu Z.-J."/>
        </authorList>
    </citation>
    <scope>NUCLEOTIDE SEQUENCE</scope>
    <source>
        <strain evidence="3">SCP</strain>
        <tissue evidence="3">Leaves</tissue>
    </source>
</reference>
<keyword evidence="4" id="KW-1185">Reference proteome</keyword>
<comment type="caution">
    <text evidence="3">The sequence shown here is derived from an EMBL/GenBank/DDBJ whole genome shotgun (WGS) entry which is preliminary data.</text>
</comment>
<sequence length="388" mass="43565">MHRSLHGNRCGTLSKGMVSLVRAFFSTTTVNPSFPSNPKNPSRKPLLTSVNDLKRRARSERLRRRDPTENPLRPPENGLLVQSLIPIAHQVFDARSRLFRCASFVSETVPIHRCVSCGDVHVGRAPHRIRTCVGGGEHEWGRGGVRDVLPEVESFHLYDRVGRAVSHEERVRVDRVPAVVELCVQAGVDVEEYPTRRRRFPVYSVAGKVIDFERRFPKDGSGGSGIEVFGFWRKRGEAVEEEEVDDVVLGDVQDAAKQGMEAWENMLSGAQKLMQKYKVLTCGYCPEVQVGPKGHRVRLCQAYKHQMRDGQHAWQEATIDDLVPPVYVWHTPDPMEGPLADCLKSYYGRLPAAVELFFQGGAPVGEGYTDVMRGDIIVPSLDEEKWVA</sequence>
<evidence type="ECO:0000313" key="3">
    <source>
        <dbReference type="EMBL" id="KAK1261492.1"/>
    </source>
</evidence>
<dbReference type="PANTHER" id="PTHR10388">
    <property type="entry name" value="EUKARYOTIC TRANSLATION INITIATION FACTOR SUI1"/>
    <property type="match status" value="1"/>
</dbReference>
<dbReference type="Proteomes" id="UP001179952">
    <property type="component" value="Unassembled WGS sequence"/>
</dbReference>
<dbReference type="AlphaFoldDB" id="A0AAV9ABF4"/>
<dbReference type="EMBL" id="JAUJYN010000010">
    <property type="protein sequence ID" value="KAK1261492.1"/>
    <property type="molecule type" value="Genomic_DNA"/>
</dbReference>
<evidence type="ECO:0000313" key="4">
    <source>
        <dbReference type="Proteomes" id="UP001179952"/>
    </source>
</evidence>
<feature type="region of interest" description="Disordered" evidence="1">
    <location>
        <begin position="56"/>
        <end position="76"/>
    </location>
</feature>
<accession>A0AAV9ABF4</accession>
<dbReference type="InterPro" id="IPR023342">
    <property type="entry name" value="APO_dom"/>
</dbReference>
<feature type="compositionally biased region" description="Basic and acidic residues" evidence="1">
    <location>
        <begin position="59"/>
        <end position="68"/>
    </location>
</feature>
<evidence type="ECO:0000259" key="2">
    <source>
        <dbReference type="PROSITE" id="PS51499"/>
    </source>
</evidence>
<feature type="domain" description="APO" evidence="2">
    <location>
        <begin position="113"/>
        <end position="192"/>
    </location>
</feature>
<dbReference type="Pfam" id="PF05634">
    <property type="entry name" value="APO_RNA-bind"/>
    <property type="match status" value="2"/>
</dbReference>